<keyword evidence="3" id="KW-0732">Signal</keyword>
<evidence type="ECO:0000256" key="2">
    <source>
        <dbReference type="SAM" id="Phobius"/>
    </source>
</evidence>
<dbReference type="VEuPathDB" id="TriTrypDB:BSAL_36785"/>
<feature type="compositionally biased region" description="Low complexity" evidence="1">
    <location>
        <begin position="546"/>
        <end position="564"/>
    </location>
</feature>
<feature type="compositionally biased region" description="Low complexity" evidence="1">
    <location>
        <begin position="442"/>
        <end position="466"/>
    </location>
</feature>
<feature type="domain" description="EGF-like" evidence="4">
    <location>
        <begin position="420"/>
        <end position="431"/>
    </location>
</feature>
<feature type="region of interest" description="Disordered" evidence="1">
    <location>
        <begin position="546"/>
        <end position="577"/>
    </location>
</feature>
<reference evidence="6" key="1">
    <citation type="submission" date="2015-09" db="EMBL/GenBank/DDBJ databases">
        <authorList>
            <consortium name="Pathogen Informatics"/>
        </authorList>
    </citation>
    <scope>NUCLEOTIDE SEQUENCE [LARGE SCALE GENOMIC DNA]</scope>
    <source>
        <strain evidence="6">Lake Konstanz</strain>
    </source>
</reference>
<dbReference type="AlphaFoldDB" id="A0A0S4JLF3"/>
<keyword evidence="2" id="KW-0812">Transmembrane</keyword>
<evidence type="ECO:0000259" key="4">
    <source>
        <dbReference type="PROSITE" id="PS01186"/>
    </source>
</evidence>
<evidence type="ECO:0000256" key="1">
    <source>
        <dbReference type="SAM" id="MobiDB-lite"/>
    </source>
</evidence>
<feature type="region of interest" description="Disordered" evidence="1">
    <location>
        <begin position="442"/>
        <end position="474"/>
    </location>
</feature>
<dbReference type="EMBL" id="CYKH01002032">
    <property type="protein sequence ID" value="CUG92339.1"/>
    <property type="molecule type" value="Genomic_DNA"/>
</dbReference>
<dbReference type="PROSITE" id="PS01186">
    <property type="entry name" value="EGF_2"/>
    <property type="match status" value="1"/>
</dbReference>
<feature type="region of interest" description="Disordered" evidence="1">
    <location>
        <begin position="597"/>
        <end position="633"/>
    </location>
</feature>
<evidence type="ECO:0000313" key="6">
    <source>
        <dbReference type="Proteomes" id="UP000051952"/>
    </source>
</evidence>
<evidence type="ECO:0000256" key="3">
    <source>
        <dbReference type="SAM" id="SignalP"/>
    </source>
</evidence>
<keyword evidence="6" id="KW-1185">Reference proteome</keyword>
<sequence length="703" mass="73987">MLSLLTIVVLTLGAASVEAATCSATAASMLTALPIYGGAISIQWRNALSAAQIGNSACAGTYGLIAQGVGIKASTSNPYFWTYGMVRTPSLYACYLVGASVAANCTFSMTTGVDVLSTEPKSVLLSTKSAPPLVFTLTPPVPLAGTAFNITVLGSWASAKSFAFALGGTGVCSSPLRTWNTSLATAKVLNTSAVLLVVDALATSGVGDVTAFLALPLCARIQSTNEVGAWFALSHFAGHSNHNVFLGAAANVALHTTADLVWSMPAAFSTDFLAYREYLSFSTPFDIVLAAGWLAARTFTQFAFDATMDLCNPGLTASFSLSDVVSINATHDAVYGVSVDIPPPSPGGGRAVLCGAVNSTSPWILLSYVSYNFRQCAFGDSCVPPSMCIPCGPSTTEYSCNRHGTCGAGDEVFDVYLLNCYCDRGYSGQYCGIRDSLTEEASPTHSTTPSITSSPALLPTPTHTTSNSLLESTSRPVLITGTPSVSISCTSSFSQLPNVTVSPSNSSQHGTGTVSLETMSYSTQFLTLSSTQLQSSTSALTFSQAMGSRSRSVQELSSSGSVESIPTESVPSVSGTVSNPTIQITISLLCGTPTATREQDTVSATDSKPLSNSLDKETPTSSIPIKETQTTTPPKKMRKVFLTPMTHTFRDLRRPWTHDGPTPKKVPTQYVVERTYIISWRNVVINMIMYFFIGCACIIIMTI</sequence>
<evidence type="ECO:0000313" key="5">
    <source>
        <dbReference type="EMBL" id="CUG92339.1"/>
    </source>
</evidence>
<feature type="chain" id="PRO_5006622482" evidence="3">
    <location>
        <begin position="20"/>
        <end position="703"/>
    </location>
</feature>
<dbReference type="InterPro" id="IPR000742">
    <property type="entry name" value="EGF"/>
</dbReference>
<dbReference type="Proteomes" id="UP000051952">
    <property type="component" value="Unassembled WGS sequence"/>
</dbReference>
<gene>
    <name evidence="5" type="ORF">BSAL_36785</name>
</gene>
<feature type="compositionally biased region" description="Polar residues" evidence="1">
    <location>
        <begin position="566"/>
        <end position="577"/>
    </location>
</feature>
<feature type="transmembrane region" description="Helical" evidence="2">
    <location>
        <begin position="683"/>
        <end position="702"/>
    </location>
</feature>
<keyword evidence="2" id="KW-1133">Transmembrane helix</keyword>
<organism evidence="5 6">
    <name type="scientific">Bodo saltans</name>
    <name type="common">Flagellated protozoan</name>
    <dbReference type="NCBI Taxonomy" id="75058"/>
    <lineage>
        <taxon>Eukaryota</taxon>
        <taxon>Discoba</taxon>
        <taxon>Euglenozoa</taxon>
        <taxon>Kinetoplastea</taxon>
        <taxon>Metakinetoplastina</taxon>
        <taxon>Eubodonida</taxon>
        <taxon>Bodonidae</taxon>
        <taxon>Bodo</taxon>
    </lineage>
</organism>
<proteinExistence type="predicted"/>
<accession>A0A0S4JLF3</accession>
<feature type="signal peptide" evidence="3">
    <location>
        <begin position="1"/>
        <end position="19"/>
    </location>
</feature>
<protein>
    <submittedName>
        <fullName evidence="5">GPI-anchored surface protein, putative</fullName>
    </submittedName>
</protein>
<keyword evidence="2" id="KW-0472">Membrane</keyword>
<name>A0A0S4JLF3_BODSA</name>